<dbReference type="PROSITE" id="PS00041">
    <property type="entry name" value="HTH_ARAC_FAMILY_1"/>
    <property type="match status" value="1"/>
</dbReference>
<dbReference type="InterPro" id="IPR011051">
    <property type="entry name" value="RmlC_Cupin_sf"/>
</dbReference>
<reference evidence="5 6" key="1">
    <citation type="submission" date="2016-11" db="EMBL/GenBank/DDBJ databases">
        <authorList>
            <person name="Jaros S."/>
            <person name="Januszkiewicz K."/>
            <person name="Wedrychowicz H."/>
        </authorList>
    </citation>
    <scope>NUCLEOTIDE SEQUENCE [LARGE SCALE GENOMIC DNA]</scope>
    <source>
        <strain evidence="5 6">DSM 100565</strain>
    </source>
</reference>
<evidence type="ECO:0000256" key="3">
    <source>
        <dbReference type="ARBA" id="ARBA00023163"/>
    </source>
</evidence>
<dbReference type="PROSITE" id="PS01124">
    <property type="entry name" value="HTH_ARAC_FAMILY_2"/>
    <property type="match status" value="1"/>
</dbReference>
<dbReference type="Proteomes" id="UP000184292">
    <property type="component" value="Unassembled WGS sequence"/>
</dbReference>
<keyword evidence="1" id="KW-0805">Transcription regulation</keyword>
<protein>
    <submittedName>
        <fullName evidence="5">Transcriptional regulator, AraC family</fullName>
    </submittedName>
</protein>
<keyword evidence="2" id="KW-0238">DNA-binding</keyword>
<evidence type="ECO:0000256" key="1">
    <source>
        <dbReference type="ARBA" id="ARBA00023015"/>
    </source>
</evidence>
<evidence type="ECO:0000313" key="6">
    <source>
        <dbReference type="Proteomes" id="UP000184292"/>
    </source>
</evidence>
<dbReference type="SUPFAM" id="SSF51182">
    <property type="entry name" value="RmlC-like cupins"/>
    <property type="match status" value="1"/>
</dbReference>
<dbReference type="SUPFAM" id="SSF46689">
    <property type="entry name" value="Homeodomain-like"/>
    <property type="match status" value="1"/>
</dbReference>
<keyword evidence="6" id="KW-1185">Reference proteome</keyword>
<dbReference type="EMBL" id="FQYO01000004">
    <property type="protein sequence ID" value="SHI96937.1"/>
    <property type="molecule type" value="Genomic_DNA"/>
</dbReference>
<dbReference type="PANTHER" id="PTHR46796:SF6">
    <property type="entry name" value="ARAC SUBFAMILY"/>
    <property type="match status" value="1"/>
</dbReference>
<feature type="domain" description="HTH araC/xylS-type" evidence="4">
    <location>
        <begin position="203"/>
        <end position="301"/>
    </location>
</feature>
<name>A0A1M6FGZ2_9RHOB</name>
<evidence type="ECO:0000313" key="5">
    <source>
        <dbReference type="EMBL" id="SHI96937.1"/>
    </source>
</evidence>
<dbReference type="AlphaFoldDB" id="A0A1M6FGZ2"/>
<dbReference type="STRING" id="1447782.SAMN05444417_2310"/>
<dbReference type="SMART" id="SM00342">
    <property type="entry name" value="HTH_ARAC"/>
    <property type="match status" value="1"/>
</dbReference>
<proteinExistence type="predicted"/>
<dbReference type="InterPro" id="IPR018060">
    <property type="entry name" value="HTH_AraC"/>
</dbReference>
<dbReference type="PANTHER" id="PTHR46796">
    <property type="entry name" value="HTH-TYPE TRANSCRIPTIONAL ACTIVATOR RHAS-RELATED"/>
    <property type="match status" value="1"/>
</dbReference>
<organism evidence="5 6">
    <name type="scientific">Wenxinia saemankumensis</name>
    <dbReference type="NCBI Taxonomy" id="1447782"/>
    <lineage>
        <taxon>Bacteria</taxon>
        <taxon>Pseudomonadati</taxon>
        <taxon>Pseudomonadota</taxon>
        <taxon>Alphaproteobacteria</taxon>
        <taxon>Rhodobacterales</taxon>
        <taxon>Roseobacteraceae</taxon>
        <taxon>Wenxinia</taxon>
    </lineage>
</organism>
<dbReference type="GO" id="GO:0003700">
    <property type="term" value="F:DNA-binding transcription factor activity"/>
    <property type="evidence" value="ECO:0007669"/>
    <property type="project" value="InterPro"/>
</dbReference>
<sequence length="308" mass="34246">MPRADEIQPKVDRHRGVPAHERIFYSDSRAFGRFGMRVFSPTVMETPHRHGHVEANFATGATLHYDVEGERIAVPAGHLFLFWAGIPHQLVGVEPTGPGAPRLTNLYLPVDGFLLMAHIGQLQIGLLGGGMALLDAGLCPEEIVERWYADYRSGDFERTEILRMELNAVLRRALLGGIDWRRPSAADAGEGRVLSSSNIRHAVEMLRFILEHLDRPIGNADVAAVTGLHQNYAMSIFSRTMRVPMKRFMLRMRMLRARALLLESTDPVAAVAEASGYTSLSQFHAAFKTAYGMSPAALRARYAAMELR</sequence>
<dbReference type="Gene3D" id="1.10.10.60">
    <property type="entry name" value="Homeodomain-like"/>
    <property type="match status" value="1"/>
</dbReference>
<dbReference type="GO" id="GO:0043565">
    <property type="term" value="F:sequence-specific DNA binding"/>
    <property type="evidence" value="ECO:0007669"/>
    <property type="project" value="InterPro"/>
</dbReference>
<evidence type="ECO:0000259" key="4">
    <source>
        <dbReference type="PROSITE" id="PS01124"/>
    </source>
</evidence>
<dbReference type="Pfam" id="PF12833">
    <property type="entry name" value="HTH_18"/>
    <property type="match status" value="1"/>
</dbReference>
<gene>
    <name evidence="5" type="ORF">SAMN05444417_2310</name>
</gene>
<dbReference type="InterPro" id="IPR050204">
    <property type="entry name" value="AraC_XylS_family_regulators"/>
</dbReference>
<evidence type="ECO:0000256" key="2">
    <source>
        <dbReference type="ARBA" id="ARBA00023125"/>
    </source>
</evidence>
<dbReference type="InterPro" id="IPR009057">
    <property type="entry name" value="Homeodomain-like_sf"/>
</dbReference>
<keyword evidence="3" id="KW-0804">Transcription</keyword>
<accession>A0A1M6FGZ2</accession>
<dbReference type="InterPro" id="IPR018062">
    <property type="entry name" value="HTH_AraC-typ_CS"/>
</dbReference>
<dbReference type="RefSeq" id="WP_073330440.1">
    <property type="nucleotide sequence ID" value="NZ_FQYO01000004.1"/>
</dbReference>